<name>A0A146FDP0_ASPKA</name>
<reference evidence="1 2" key="1">
    <citation type="journal article" date="2016" name="DNA Res.">
        <title>Genome sequence of Aspergillus luchuensis NBRC 4314.</title>
        <authorList>
            <person name="Yamada O."/>
            <person name="Machida M."/>
            <person name="Hosoyama A."/>
            <person name="Goto M."/>
            <person name="Takahashi T."/>
            <person name="Futagami T."/>
            <person name="Yamagata Y."/>
            <person name="Takeuchi M."/>
            <person name="Kobayashi T."/>
            <person name="Koike H."/>
            <person name="Abe K."/>
            <person name="Asai K."/>
            <person name="Arita M."/>
            <person name="Fujita N."/>
            <person name="Fukuda K."/>
            <person name="Higa K."/>
            <person name="Horikawa H."/>
            <person name="Ishikawa T."/>
            <person name="Jinno K."/>
            <person name="Kato Y."/>
            <person name="Kirimura K."/>
            <person name="Mizutani O."/>
            <person name="Nakasone K."/>
            <person name="Sano M."/>
            <person name="Shiraishi Y."/>
            <person name="Tsukahara M."/>
            <person name="Gomi K."/>
        </authorList>
    </citation>
    <scope>NUCLEOTIDE SEQUENCE [LARGE SCALE GENOMIC DNA]</scope>
    <source>
        <strain evidence="1 2">RIB 2604</strain>
    </source>
</reference>
<dbReference type="Proteomes" id="UP000075230">
    <property type="component" value="Unassembled WGS sequence"/>
</dbReference>
<dbReference type="AlphaFoldDB" id="A0A146FDP0"/>
<gene>
    <name evidence="1" type="ORF">RIB2604_01710910</name>
</gene>
<accession>A0A146FDP0</accession>
<evidence type="ECO:0000313" key="2">
    <source>
        <dbReference type="Proteomes" id="UP000075230"/>
    </source>
</evidence>
<sequence>MANGKLQRASIRKRQINLHRFQYPCSRQKNIVNVPDFGLSTWTSFTTIDTSNEQTDGPPWFFQTEWKAAAGSIDPTPGLPMPSSSLATQRTDGTALGEMQQQTALDGRGGVSSSVVLSYLVIQPQIEREAAAGSIDPTPGLPSPLLSLTDCVGRTGRREFLSRAIDSVKPQRRSYRLSEMQQQQTALDGRGGVSSSVVPITQSTKRVQVDQYRLGGKQQQVPSIRLLAFQCLCHLWRRSGRTGRREFLSRVISLSQCPSPSKRTMFKSDAAWG</sequence>
<proteinExistence type="predicted"/>
<evidence type="ECO:0000313" key="1">
    <source>
        <dbReference type="EMBL" id="GAT23948.1"/>
    </source>
</evidence>
<organism evidence="1 2">
    <name type="scientific">Aspergillus kawachii</name>
    <name type="common">White koji mold</name>
    <name type="synonym">Aspergillus awamori var. kawachi</name>
    <dbReference type="NCBI Taxonomy" id="1069201"/>
    <lineage>
        <taxon>Eukaryota</taxon>
        <taxon>Fungi</taxon>
        <taxon>Dikarya</taxon>
        <taxon>Ascomycota</taxon>
        <taxon>Pezizomycotina</taxon>
        <taxon>Eurotiomycetes</taxon>
        <taxon>Eurotiomycetidae</taxon>
        <taxon>Eurotiales</taxon>
        <taxon>Aspergillaceae</taxon>
        <taxon>Aspergillus</taxon>
        <taxon>Aspergillus subgen. Circumdati</taxon>
    </lineage>
</organism>
<comment type="caution">
    <text evidence="1">The sequence shown here is derived from an EMBL/GenBank/DDBJ whole genome shotgun (WGS) entry which is preliminary data.</text>
</comment>
<reference evidence="2" key="2">
    <citation type="submission" date="2016-02" db="EMBL/GenBank/DDBJ databases">
        <title>Genome sequencing of Aspergillus luchuensis NBRC 4314.</title>
        <authorList>
            <person name="Yamada O."/>
        </authorList>
    </citation>
    <scope>NUCLEOTIDE SEQUENCE [LARGE SCALE GENOMIC DNA]</scope>
    <source>
        <strain evidence="2">RIB 2604</strain>
    </source>
</reference>
<protein>
    <submittedName>
        <fullName evidence="1">Uncharacterized protein</fullName>
    </submittedName>
</protein>
<dbReference type="EMBL" id="BCWF01000017">
    <property type="protein sequence ID" value="GAT23948.1"/>
    <property type="molecule type" value="Genomic_DNA"/>
</dbReference>